<dbReference type="GO" id="GO:0032865">
    <property type="term" value="C:ERMES complex"/>
    <property type="evidence" value="ECO:0007669"/>
    <property type="project" value="UniProtKB-UniRule"/>
</dbReference>
<dbReference type="GO" id="GO:0045040">
    <property type="term" value="P:protein insertion into mitochondrial outer membrane"/>
    <property type="evidence" value="ECO:0007669"/>
    <property type="project" value="UniProtKB-UniRule"/>
</dbReference>
<dbReference type="GO" id="GO:0005789">
    <property type="term" value="C:endoplasmic reticulum membrane"/>
    <property type="evidence" value="ECO:0007669"/>
    <property type="project" value="UniProtKB-SubCell"/>
</dbReference>
<keyword evidence="6" id="KW-0446">Lipid-binding</keyword>
<keyword evidence="7 9" id="KW-0496">Mitochondrion</keyword>
<evidence type="ECO:0000256" key="5">
    <source>
        <dbReference type="ARBA" id="ARBA00023055"/>
    </source>
</evidence>
<keyword evidence="3 9" id="KW-1000">Mitochondrion outer membrane</keyword>
<dbReference type="OrthoDB" id="3356905at2759"/>
<dbReference type="InterPro" id="IPR031468">
    <property type="entry name" value="SMP_LBD"/>
</dbReference>
<dbReference type="GO" id="GO:1990456">
    <property type="term" value="P:mitochondrion-endoplasmic reticulum membrane tethering"/>
    <property type="evidence" value="ECO:0007669"/>
    <property type="project" value="TreeGrafter"/>
</dbReference>
<keyword evidence="12" id="KW-1185">Reference proteome</keyword>
<comment type="function">
    <text evidence="9">Component of the ERMES/MDM complex, which serves as a molecular tether to connect the endoplasmic reticulum (ER) and mitochondria. Components of this complex are involved in the control of mitochondrial shape and protein biogenesis, and function in nonvesicular lipid trafficking between the ER and mitochondria. MDM12 is required for the interaction of the ER-resident membrane protein MMM1 and the outer mitochondrial membrane-resident beta-barrel protein MDM10. The MDM12-MMM1 subcomplex functions in the major beta-barrel assembly pathway that is responsible for biogenesis of all mitochondrial outer membrane beta-barrel proteins, and acts in a late step after the SAM complex. The MDM10-MDM12-MMM1 subcomplex further acts in the TOM40-specific pathway after the action of the MDM12-MMM1 complex. Essential for establishing and maintaining the structure of mitochondria and maintenance of mtDNA nucleoids.</text>
</comment>
<evidence type="ECO:0000313" key="12">
    <source>
        <dbReference type="Proteomes" id="UP000509704"/>
    </source>
</evidence>
<dbReference type="PANTHER" id="PTHR28204:SF1">
    <property type="entry name" value="MITOCHONDRIAL DISTRIBUTION AND MORPHOLOGY PROTEIN 12"/>
    <property type="match status" value="1"/>
</dbReference>
<evidence type="ECO:0000256" key="8">
    <source>
        <dbReference type="ARBA" id="ARBA00023136"/>
    </source>
</evidence>
<reference evidence="11 12" key="1">
    <citation type="submission" date="2020-07" db="EMBL/GenBank/DDBJ databases">
        <title>The yeast mating-type switching endonuclease HO is a domesticated member of an unorthodox homing genetic element family.</title>
        <authorList>
            <person name="Coughlan A.Y."/>
            <person name="Lombardi L."/>
            <person name="Braun-Galleani S."/>
            <person name="Martos A.R."/>
            <person name="Galeote V."/>
            <person name="Bigey F."/>
            <person name="Dequin S."/>
            <person name="Byrne K.P."/>
            <person name="Wolfe K.H."/>
        </authorList>
    </citation>
    <scope>NUCLEOTIDE SEQUENCE [LARGE SCALE GENOMIC DNA]</scope>
    <source>
        <strain evidence="11 12">NRRL Y-6702</strain>
    </source>
</reference>
<dbReference type="GO" id="GO:0015914">
    <property type="term" value="P:phospholipid transport"/>
    <property type="evidence" value="ECO:0007669"/>
    <property type="project" value="TreeGrafter"/>
</dbReference>
<evidence type="ECO:0000313" key="11">
    <source>
        <dbReference type="EMBL" id="QLG74394.1"/>
    </source>
</evidence>
<dbReference type="AlphaFoldDB" id="A0A7H9B816"/>
<evidence type="ECO:0000256" key="4">
    <source>
        <dbReference type="ARBA" id="ARBA00022824"/>
    </source>
</evidence>
<keyword evidence="5" id="KW-0445">Lipid transport</keyword>
<evidence type="ECO:0000259" key="10">
    <source>
        <dbReference type="PROSITE" id="PS51847"/>
    </source>
</evidence>
<feature type="domain" description="SMP-LTD" evidence="10">
    <location>
        <begin position="1"/>
        <end position="239"/>
    </location>
</feature>
<name>A0A7H9B816_ZYGMR</name>
<dbReference type="EMBL" id="CP058610">
    <property type="protein sequence ID" value="QLG74394.1"/>
    <property type="molecule type" value="Genomic_DNA"/>
</dbReference>
<proteinExistence type="inferred from homology"/>
<organism evidence="11 12">
    <name type="scientific">Zygotorulaspora mrakii</name>
    <name type="common">Zygosaccharomyces mrakii</name>
    <dbReference type="NCBI Taxonomy" id="42260"/>
    <lineage>
        <taxon>Eukaryota</taxon>
        <taxon>Fungi</taxon>
        <taxon>Dikarya</taxon>
        <taxon>Ascomycota</taxon>
        <taxon>Saccharomycotina</taxon>
        <taxon>Saccharomycetes</taxon>
        <taxon>Saccharomycetales</taxon>
        <taxon>Saccharomycetaceae</taxon>
        <taxon>Zygotorulaspora</taxon>
    </lineage>
</organism>
<evidence type="ECO:0000256" key="7">
    <source>
        <dbReference type="ARBA" id="ARBA00023128"/>
    </source>
</evidence>
<accession>A0A7H9B816</accession>
<dbReference type="PANTHER" id="PTHR28204">
    <property type="entry name" value="MITOCHONDRIAL DISTRIBUTION AND MORPHOLOGY PROTEIN 12"/>
    <property type="match status" value="1"/>
</dbReference>
<protein>
    <recommendedName>
        <fullName evidence="9">Mitochondrial distribution and morphology protein 12</fullName>
    </recommendedName>
    <alternativeName>
        <fullName evidence="9">Mitochondrial inheritance component MDM12</fullName>
    </alternativeName>
</protein>
<dbReference type="Pfam" id="PF26544">
    <property type="entry name" value="Mdm12"/>
    <property type="match status" value="1"/>
</dbReference>
<comment type="subunit">
    <text evidence="9">Component of the ER-mitochondria encounter structure (ERMES) or MDM complex, composed of MMM1, MDM10, MDM12 and MDM34. A MMM1 homodimer associates with one molecule of MDM12 on each side in a pairwise head-to-tail manner, and the SMP-LTD domains of MMM1 and MDM12 generate a continuous hydrophobic tunnel for phospholipid trafficking.</text>
</comment>
<dbReference type="InterPro" id="IPR027532">
    <property type="entry name" value="Mdm12"/>
</dbReference>
<gene>
    <name evidence="9" type="primary">MDM12</name>
    <name evidence="11" type="ORF">HG535_0G02770</name>
</gene>
<evidence type="ECO:0000256" key="1">
    <source>
        <dbReference type="ARBA" id="ARBA00004370"/>
    </source>
</evidence>
<evidence type="ECO:0000256" key="6">
    <source>
        <dbReference type="ARBA" id="ARBA00023121"/>
    </source>
</evidence>
<evidence type="ECO:0000256" key="3">
    <source>
        <dbReference type="ARBA" id="ARBA00022787"/>
    </source>
</evidence>
<keyword evidence="2" id="KW-0813">Transport</keyword>
<dbReference type="HAMAP" id="MF_03104">
    <property type="entry name" value="Mdm12"/>
    <property type="match status" value="1"/>
</dbReference>
<dbReference type="Proteomes" id="UP000509704">
    <property type="component" value="Chromosome 7"/>
</dbReference>
<keyword evidence="4 9" id="KW-0256">Endoplasmic reticulum</keyword>
<dbReference type="PROSITE" id="PS51847">
    <property type="entry name" value="SMP"/>
    <property type="match status" value="1"/>
</dbReference>
<evidence type="ECO:0000256" key="2">
    <source>
        <dbReference type="ARBA" id="ARBA00022448"/>
    </source>
</evidence>
<evidence type="ECO:0000256" key="9">
    <source>
        <dbReference type="HAMAP-Rule" id="MF_03104"/>
    </source>
</evidence>
<sequence length="257" mass="29091">MSFEIDWSELESDVRLNESIRKHLNSYLETVSLPSYVGNLRILNFDLGKIAPNITLREISDPLNDFYEAISEDLEQSGSDTEKVEKSPNDVQFLAEVEYNGDMLITVAADLVLNYPTTSFMTLPVKLTISNIGLHSLCLAASLQKQVFISFLCDVSDSRLDTQDSILDASGSLLAPRRSLEQMRLIRSMKIETEIGGPHEEEGSMLRSVGKLEEFLLEKFQELLRKELAWPSWINLDLSDDEEINNVDDCNEEHEAL</sequence>
<comment type="subcellular location">
    <subcellularLocation>
        <location evidence="1">Membrane</location>
    </subcellularLocation>
    <subcellularLocation>
        <location evidence="9">Mitochondrion outer membrane</location>
        <topology evidence="9">Peripheral membrane protein</topology>
        <orientation evidence="9">Cytoplasmic side</orientation>
    </subcellularLocation>
    <subcellularLocation>
        <location evidence="9">Endoplasmic reticulum membrane</location>
        <topology evidence="9">Peripheral membrane protein</topology>
        <orientation evidence="9">Cytoplasmic side</orientation>
    </subcellularLocation>
    <text evidence="9">The ERMES/MDM complex localizes to a few discrete foci (around 10 per single cell), that represent mitochondria-endoplasmic reticulum junctions. These foci are often found next to mtDNA nucleoids.</text>
</comment>
<dbReference type="GO" id="GO:0008289">
    <property type="term" value="F:lipid binding"/>
    <property type="evidence" value="ECO:0007669"/>
    <property type="project" value="UniProtKB-KW"/>
</dbReference>
<keyword evidence="8 9" id="KW-0472">Membrane</keyword>
<comment type="similarity">
    <text evidence="9">Belongs to the MDM12 family.</text>
</comment>
<dbReference type="CDD" id="cd21672">
    <property type="entry name" value="SMP_Mdm12"/>
    <property type="match status" value="1"/>
</dbReference>